<dbReference type="GO" id="GO:0016836">
    <property type="term" value="F:hydro-lyase activity"/>
    <property type="evidence" value="ECO:0007669"/>
    <property type="project" value="InterPro"/>
</dbReference>
<dbReference type="InterPro" id="IPR004647">
    <property type="entry name" value="Fe-S_hydro-lyase_TtdB-typ_cat"/>
</dbReference>
<dbReference type="Pfam" id="PF05683">
    <property type="entry name" value="Fumerase_C"/>
    <property type="match status" value="1"/>
</dbReference>
<keyword evidence="2" id="KW-0456">Lyase</keyword>
<dbReference type="NCBIfam" id="TIGR00723">
    <property type="entry name" value="ttdB_fumA_fumB"/>
    <property type="match status" value="1"/>
</dbReference>
<dbReference type="SUPFAM" id="SSF117457">
    <property type="entry name" value="FumA C-terminal domain-like"/>
    <property type="match status" value="1"/>
</dbReference>
<evidence type="ECO:0000256" key="2">
    <source>
        <dbReference type="ARBA" id="ARBA00023239"/>
    </source>
</evidence>
<dbReference type="Proteomes" id="UP000078532">
    <property type="component" value="Unassembled WGS sequence"/>
</dbReference>
<evidence type="ECO:0000256" key="1">
    <source>
        <dbReference type="ARBA" id="ARBA00008876"/>
    </source>
</evidence>
<evidence type="ECO:0000313" key="4">
    <source>
        <dbReference type="EMBL" id="OAT81381.1"/>
    </source>
</evidence>
<gene>
    <name evidence="4" type="ORF">A6M21_10935</name>
</gene>
<evidence type="ECO:0000259" key="3">
    <source>
        <dbReference type="Pfam" id="PF05683"/>
    </source>
</evidence>
<dbReference type="Gene3D" id="3.20.130.10">
    <property type="entry name" value="Fe-S hydro-lyase, tartrate dehydratase beta-type, catalytic domain"/>
    <property type="match status" value="1"/>
</dbReference>
<dbReference type="OrthoDB" id="9798978at2"/>
<comment type="similarity">
    <text evidence="1">Belongs to the class-I fumarase family.</text>
</comment>
<dbReference type="STRING" id="1838280.A6M21_10935"/>
<dbReference type="PANTHER" id="PTHR43351:SF2">
    <property type="entry name" value="L(+)-TARTRATE DEHYDRATASE SUBUNIT BETA-RELATED"/>
    <property type="match status" value="1"/>
</dbReference>
<feature type="domain" description="Fe-S hydro-lyase tartrate dehydratase beta-type catalytic" evidence="3">
    <location>
        <begin position="3"/>
        <end position="176"/>
    </location>
</feature>
<name>A0A1B7LE53_9FIRM</name>
<dbReference type="NCBIfam" id="NF005310">
    <property type="entry name" value="PRK06842.1"/>
    <property type="match status" value="1"/>
</dbReference>
<dbReference type="AlphaFoldDB" id="A0A1B7LE53"/>
<proteinExistence type="inferred from homology"/>
<protein>
    <submittedName>
        <fullName evidence="4">Fumarate hydratase</fullName>
    </submittedName>
</protein>
<dbReference type="EMBL" id="LYVF01000164">
    <property type="protein sequence ID" value="OAT81381.1"/>
    <property type="molecule type" value="Genomic_DNA"/>
</dbReference>
<reference evidence="4 5" key="1">
    <citation type="submission" date="2016-04" db="EMBL/GenBank/DDBJ databases">
        <authorList>
            <person name="Evans L.H."/>
            <person name="Alamgir A."/>
            <person name="Owens N."/>
            <person name="Weber N.D."/>
            <person name="Virtaneva K."/>
            <person name="Barbian K."/>
            <person name="Babar A."/>
            <person name="Rosenke K."/>
        </authorList>
    </citation>
    <scope>NUCLEOTIDE SEQUENCE [LARGE SCALE GENOMIC DNA]</scope>
    <source>
        <strain evidence="4 5">LMa1</strain>
    </source>
</reference>
<sequence length="184" mass="19693">MSQIKLTTPFSEAVVENLRIGQRVLLSGTIYTGRDAAHKKMVELLDQGKELPIPLVGQVIYYVGPSPAKPGRVIGSAGPTTSGRMDPYAPRLIALGLKGMIGKGKRSPEVIKAMKQYKAVYFAAVGGAAALISRSIKACRVVAYPELGPEAVHELVVEDFPLIVVNDVLGGDLYEEGTKIYAAR</sequence>
<evidence type="ECO:0000313" key="5">
    <source>
        <dbReference type="Proteomes" id="UP000078532"/>
    </source>
</evidence>
<organism evidence="4 5">
    <name type="scientific">Desulfotomaculum copahuensis</name>
    <dbReference type="NCBI Taxonomy" id="1838280"/>
    <lineage>
        <taxon>Bacteria</taxon>
        <taxon>Bacillati</taxon>
        <taxon>Bacillota</taxon>
        <taxon>Clostridia</taxon>
        <taxon>Eubacteriales</taxon>
        <taxon>Desulfotomaculaceae</taxon>
        <taxon>Desulfotomaculum</taxon>
    </lineage>
</organism>
<comment type="caution">
    <text evidence="4">The sequence shown here is derived from an EMBL/GenBank/DDBJ whole genome shotgun (WGS) entry which is preliminary data.</text>
</comment>
<dbReference type="InterPro" id="IPR036660">
    <property type="entry name" value="Fe-S_hydroAse_TtdB_cat_sf"/>
</dbReference>
<dbReference type="RefSeq" id="WP_066668529.1">
    <property type="nucleotide sequence ID" value="NZ_LYVF01000164.1"/>
</dbReference>
<accession>A0A1B7LE53</accession>
<keyword evidence="5" id="KW-1185">Reference proteome</keyword>
<dbReference type="PANTHER" id="PTHR43351">
    <property type="entry name" value="L(+)-TARTRATE DEHYDRATASE SUBUNIT BETA"/>
    <property type="match status" value="1"/>
</dbReference>